<dbReference type="PANTHER" id="PTHR40661">
    <property type="match status" value="1"/>
</dbReference>
<dbReference type="InterPro" id="IPR039418">
    <property type="entry name" value="LexA-like"/>
</dbReference>
<gene>
    <name evidence="5" type="ORF">G3M78_03865</name>
</gene>
<dbReference type="SUPFAM" id="SSF47413">
    <property type="entry name" value="lambda repressor-like DNA-binding domains"/>
    <property type="match status" value="1"/>
</dbReference>
<evidence type="ECO:0000256" key="1">
    <source>
        <dbReference type="ARBA" id="ARBA00023015"/>
    </source>
</evidence>
<keyword evidence="3" id="KW-0804">Transcription</keyword>
<dbReference type="Gene3D" id="1.10.260.40">
    <property type="entry name" value="lambda repressor-like DNA-binding domains"/>
    <property type="match status" value="2"/>
</dbReference>
<dbReference type="InterPro" id="IPR015927">
    <property type="entry name" value="Peptidase_S24_S26A/B/C"/>
</dbReference>
<dbReference type="EMBL" id="CP048620">
    <property type="protein sequence ID" value="QPJ64576.1"/>
    <property type="molecule type" value="Genomic_DNA"/>
</dbReference>
<dbReference type="Pfam" id="PF00717">
    <property type="entry name" value="Peptidase_S24"/>
    <property type="match status" value="1"/>
</dbReference>
<dbReference type="KEGG" id="nva:G3M78_03865"/>
<evidence type="ECO:0000313" key="5">
    <source>
        <dbReference type="EMBL" id="QPJ64576.1"/>
    </source>
</evidence>
<name>A0A7T0G2U0_9BACT</name>
<evidence type="ECO:0000313" key="6">
    <source>
        <dbReference type="Proteomes" id="UP000594464"/>
    </source>
</evidence>
<accession>A0A7T0G2U0</accession>
<proteinExistence type="predicted"/>
<dbReference type="CDD" id="cd06529">
    <property type="entry name" value="S24_LexA-like"/>
    <property type="match status" value="1"/>
</dbReference>
<feature type="domain" description="HTH cro/C1-type" evidence="4">
    <location>
        <begin position="83"/>
        <end position="137"/>
    </location>
</feature>
<evidence type="ECO:0000256" key="2">
    <source>
        <dbReference type="ARBA" id="ARBA00023125"/>
    </source>
</evidence>
<protein>
    <submittedName>
        <fullName evidence="5">LexA family transcriptional regulator</fullName>
    </submittedName>
</protein>
<dbReference type="Proteomes" id="UP000594464">
    <property type="component" value="Chromosome"/>
</dbReference>
<evidence type="ECO:0000259" key="4">
    <source>
        <dbReference type="PROSITE" id="PS50943"/>
    </source>
</evidence>
<dbReference type="PROSITE" id="PS50943">
    <property type="entry name" value="HTH_CROC1"/>
    <property type="match status" value="1"/>
</dbReference>
<dbReference type="Gene3D" id="2.10.109.10">
    <property type="entry name" value="Umud Fragment, subunit A"/>
    <property type="match status" value="1"/>
</dbReference>
<keyword evidence="1" id="KW-0805">Transcription regulation</keyword>
<dbReference type="InterPro" id="IPR010982">
    <property type="entry name" value="Lambda_DNA-bd_dom_sf"/>
</dbReference>
<dbReference type="AlphaFoldDB" id="A0A7T0G2U0"/>
<evidence type="ECO:0000256" key="3">
    <source>
        <dbReference type="ARBA" id="ARBA00023163"/>
    </source>
</evidence>
<organism evidence="5 6">
    <name type="scientific">Candidatus Nitrohelix vancouverensis</name>
    <dbReference type="NCBI Taxonomy" id="2705534"/>
    <lineage>
        <taxon>Bacteria</taxon>
        <taxon>Pseudomonadati</taxon>
        <taxon>Nitrospinota/Tectimicrobiota group</taxon>
        <taxon>Nitrospinota</taxon>
        <taxon>Nitrospinia</taxon>
        <taxon>Nitrospinales</taxon>
        <taxon>Nitrospinaceae</taxon>
        <taxon>Candidatus Nitrohelix</taxon>
    </lineage>
</organism>
<dbReference type="PANTHER" id="PTHR40661:SF3">
    <property type="entry name" value="FELS-1 PROPHAGE TRANSCRIPTIONAL REGULATOR"/>
    <property type="match status" value="1"/>
</dbReference>
<dbReference type="InterPro" id="IPR001387">
    <property type="entry name" value="Cro/C1-type_HTH"/>
</dbReference>
<dbReference type="Pfam" id="PF13560">
    <property type="entry name" value="HTH_31"/>
    <property type="match status" value="1"/>
</dbReference>
<dbReference type="InterPro" id="IPR036286">
    <property type="entry name" value="LexA/Signal_pep-like_sf"/>
</dbReference>
<dbReference type="SMART" id="SM00530">
    <property type="entry name" value="HTH_XRE"/>
    <property type="match status" value="2"/>
</dbReference>
<reference evidence="6" key="1">
    <citation type="submission" date="2020-02" db="EMBL/GenBank/DDBJ databases">
        <title>Genomic and physiological characterization of two novel Nitrospinaceae genera.</title>
        <authorList>
            <person name="Mueller A.J."/>
            <person name="Jung M.-Y."/>
            <person name="Strachan C.R."/>
            <person name="Herbold C.W."/>
            <person name="Kirkegaard R.H."/>
            <person name="Daims H."/>
        </authorList>
    </citation>
    <scope>NUCLEOTIDE SEQUENCE [LARGE SCALE GENOMIC DNA]</scope>
</reference>
<dbReference type="SUPFAM" id="SSF51306">
    <property type="entry name" value="LexA/Signal peptidase"/>
    <property type="match status" value="1"/>
</dbReference>
<sequence>MSENSDQPVLKRIELLRGSLSLKGFCERCDISYTALQKSVVRGKVPNLDILEKIAKKEGVNLQWLISGPQALSTLSATLNRNLVALRRQRGWSQSELAEKAGLGAVSLKLLEEGAWPLSIDELATLSEALGAPPQTFLLDDMQVAPATELKILKSSSSAKAPKIKDEDYVSIPLTSSAIAAGQPIIQEDQIEDYVLLHVRAAGRRGNLVASRVEGVSMEPMLHSGDIVVIDRNQKTIQKNRIFAIYHQDGLTAKYLEMQKNLLVLRPINPMSQVQIINLDEQPDPIVGRIIGAWKEL</sequence>
<dbReference type="CDD" id="cd00093">
    <property type="entry name" value="HTH_XRE"/>
    <property type="match status" value="1"/>
</dbReference>
<dbReference type="GO" id="GO:0003677">
    <property type="term" value="F:DNA binding"/>
    <property type="evidence" value="ECO:0007669"/>
    <property type="project" value="UniProtKB-KW"/>
</dbReference>
<keyword evidence="2" id="KW-0238">DNA-binding</keyword>